<accession>A0A1A8WGW2</accession>
<reference evidence="3" key="1">
    <citation type="submission" date="2016-05" db="EMBL/GenBank/DDBJ databases">
        <authorList>
            <person name="Naeem Raeece"/>
        </authorList>
    </citation>
    <scope>NUCLEOTIDE SEQUENCE [LARGE SCALE GENOMIC DNA]</scope>
</reference>
<sequence length="860" mass="101776">MRNALCSFKVEDGVTVRDFITFVTHMLRKEKESNERPCTLSAFYVHAPLNSATYLFADEEKEKSILRLLLVHVDSENHTHNGEKILMINLFNFIEKKTGELFLCYPDIWKGYNSFFFFYILPTLYEDKNLRDNFFSILKNSENAHKNIYISLLLLNSNNFPTKIKTLKYIFHAYVLKDKSKNGWTGERKKELINRRETTEKVPFEKATFTNFLVENGNSSNEAKRMSCFFFSVVGDLIRRDYISVLKERKKENNKMILTLVNKKMDKKKVKTTDDYINSLICYSVSKSIFSSHFHQLENNIFSENIIVDGKCGSRYHLSDNEMEENIDACVYINSSGGNKQSILFKRGNVYSDLKHGAVISCQVEKQYDENFLRGVFFYIKNLVEYYEELVASKKNSQNEMNKNYISCFVINCVYILFNICCLNNIFINSSYDLIKNIKKRLTCYMNTVIVIAMAEFVLFFSTDEEFVNVSNYLFIHFSKEYKNYLSAITFFDFVMKNVNILNERKFFFKKYCSIILKTYFYHYRIFKNDLIYILPHLIYENNYKDVFCFLLYAPLLISIENMVTKRRDIDMCSVLSKRTNKKFNFLKNFQGSQGEGRAKVLVQELDNIQVRREAKNERRVKEIVKNMHKYFKIYFDIILYSNNERWVCDITKVILYKLSCADILEMLNKESVKEILKSLNDIININSKILLLFKSEFINLLKNESNYSFLINRKVLEIMAQNIKHMKITYNKIVDYYITLNSFFSSENFKEVKFWISLIHAFTNIAIYCHDLSGNILETYQNFISQKNATLLLKHIVLENINIIKNISYFKNPLYVEEKNQVYPLKLKKQRKHSVGETLFVVQNAHIVKCDLYTELLKK</sequence>
<keyword evidence="1" id="KW-0812">Transmembrane</keyword>
<evidence type="ECO:0000313" key="3">
    <source>
        <dbReference type="Proteomes" id="UP000078546"/>
    </source>
</evidence>
<feature type="transmembrane region" description="Helical" evidence="1">
    <location>
        <begin position="404"/>
        <end position="423"/>
    </location>
</feature>
<keyword evidence="1" id="KW-0472">Membrane</keyword>
<protein>
    <submittedName>
        <fullName evidence="2">Uncharacterized protein</fullName>
    </submittedName>
</protein>
<proteinExistence type="predicted"/>
<dbReference type="Proteomes" id="UP000078546">
    <property type="component" value="Unassembled WGS sequence"/>
</dbReference>
<dbReference type="AlphaFoldDB" id="A0A1A8WGW2"/>
<dbReference type="EMBL" id="FLQV01000377">
    <property type="protein sequence ID" value="SBS91309.1"/>
    <property type="molecule type" value="Genomic_DNA"/>
</dbReference>
<gene>
    <name evidence="2" type="ORF">POVCU1_020400</name>
</gene>
<evidence type="ECO:0000256" key="1">
    <source>
        <dbReference type="SAM" id="Phobius"/>
    </source>
</evidence>
<evidence type="ECO:0000313" key="2">
    <source>
        <dbReference type="EMBL" id="SBS91309.1"/>
    </source>
</evidence>
<organism evidence="2 3">
    <name type="scientific">Plasmodium ovale curtisi</name>
    <dbReference type="NCBI Taxonomy" id="864141"/>
    <lineage>
        <taxon>Eukaryota</taxon>
        <taxon>Sar</taxon>
        <taxon>Alveolata</taxon>
        <taxon>Apicomplexa</taxon>
        <taxon>Aconoidasida</taxon>
        <taxon>Haemosporida</taxon>
        <taxon>Plasmodiidae</taxon>
        <taxon>Plasmodium</taxon>
        <taxon>Plasmodium (Plasmodium)</taxon>
    </lineage>
</organism>
<keyword evidence="1" id="KW-1133">Transmembrane helix</keyword>
<feature type="transmembrane region" description="Helical" evidence="1">
    <location>
        <begin position="444"/>
        <end position="462"/>
    </location>
</feature>
<name>A0A1A8WGW2_PLAOA</name>